<dbReference type="InterPro" id="IPR050955">
    <property type="entry name" value="Plant_Biomass_Hydrol_Est"/>
</dbReference>
<dbReference type="GO" id="GO:0016787">
    <property type="term" value="F:hydrolase activity"/>
    <property type="evidence" value="ECO:0007669"/>
    <property type="project" value="InterPro"/>
</dbReference>
<dbReference type="Gene3D" id="3.40.50.1820">
    <property type="entry name" value="alpha/beta hydrolase"/>
    <property type="match status" value="1"/>
</dbReference>
<dbReference type="Pfam" id="PF02230">
    <property type="entry name" value="Abhydrolase_2"/>
    <property type="match status" value="1"/>
</dbReference>
<feature type="chain" id="PRO_5022157451" evidence="2">
    <location>
        <begin position="22"/>
        <end position="263"/>
    </location>
</feature>
<dbReference type="OrthoDB" id="9764953at2"/>
<dbReference type="Proteomes" id="UP000320300">
    <property type="component" value="Unassembled WGS sequence"/>
</dbReference>
<proteinExistence type="predicted"/>
<dbReference type="AlphaFoldDB" id="A0A521BV20"/>
<evidence type="ECO:0000256" key="1">
    <source>
        <dbReference type="ARBA" id="ARBA00022729"/>
    </source>
</evidence>
<dbReference type="InterPro" id="IPR029058">
    <property type="entry name" value="AB_hydrolase_fold"/>
</dbReference>
<dbReference type="SUPFAM" id="SSF53474">
    <property type="entry name" value="alpha/beta-Hydrolases"/>
    <property type="match status" value="1"/>
</dbReference>
<organism evidence="4 5">
    <name type="scientific">Pedobacter westerhofensis</name>
    <dbReference type="NCBI Taxonomy" id="425512"/>
    <lineage>
        <taxon>Bacteria</taxon>
        <taxon>Pseudomonadati</taxon>
        <taxon>Bacteroidota</taxon>
        <taxon>Sphingobacteriia</taxon>
        <taxon>Sphingobacteriales</taxon>
        <taxon>Sphingobacteriaceae</taxon>
        <taxon>Pedobacter</taxon>
    </lineage>
</organism>
<dbReference type="RefSeq" id="WP_142527238.1">
    <property type="nucleotide sequence ID" value="NZ_CBCSJO010000004.1"/>
</dbReference>
<dbReference type="InterPro" id="IPR003140">
    <property type="entry name" value="PLipase/COase/thioEstase"/>
</dbReference>
<evidence type="ECO:0000256" key="2">
    <source>
        <dbReference type="SAM" id="SignalP"/>
    </source>
</evidence>
<sequence>MKYYKLLLFSLLIICSSNLKAQDLTKFSKGSYITTKDTIQYRILFPEAFDPQKKYPVVIFLHGRGERGSDNEMQLANGGKLFLKPELRTQFPAIVIFPQCPENSYWSNVNITTDTAGKRKFSFQTGGKPTKAMSSLMGMIDNFLEKPYADHNQIYIGGLSMGGMGTYELLRRKPKTFAAAFAICGGDTLANVNKYKNVPLWIFHGGKDDQVNPAYSIAISNQLKIVGKEVKFSYYPDANHNSWDAALAEPELLPWLFSHTLKK</sequence>
<name>A0A521BV20_9SPHI</name>
<dbReference type="EMBL" id="FXTN01000003">
    <property type="protein sequence ID" value="SMO51017.1"/>
    <property type="molecule type" value="Genomic_DNA"/>
</dbReference>
<reference evidence="4 5" key="1">
    <citation type="submission" date="2017-05" db="EMBL/GenBank/DDBJ databases">
        <authorList>
            <person name="Varghese N."/>
            <person name="Submissions S."/>
        </authorList>
    </citation>
    <scope>NUCLEOTIDE SEQUENCE [LARGE SCALE GENOMIC DNA]</scope>
    <source>
        <strain evidence="4 5">DSM 19036</strain>
    </source>
</reference>
<evidence type="ECO:0000313" key="4">
    <source>
        <dbReference type="EMBL" id="SMO51017.1"/>
    </source>
</evidence>
<gene>
    <name evidence="4" type="ORF">SAMN06265348_10314</name>
</gene>
<feature type="signal peptide" evidence="2">
    <location>
        <begin position="1"/>
        <end position="21"/>
    </location>
</feature>
<protein>
    <submittedName>
        <fullName evidence="4">Phospholipase/Carboxylesterase</fullName>
    </submittedName>
</protein>
<evidence type="ECO:0000259" key="3">
    <source>
        <dbReference type="Pfam" id="PF02230"/>
    </source>
</evidence>
<keyword evidence="5" id="KW-1185">Reference proteome</keyword>
<dbReference type="PANTHER" id="PTHR43037">
    <property type="entry name" value="UNNAMED PRODUCT-RELATED"/>
    <property type="match status" value="1"/>
</dbReference>
<feature type="domain" description="Phospholipase/carboxylesterase/thioesterase" evidence="3">
    <location>
        <begin position="52"/>
        <end position="247"/>
    </location>
</feature>
<dbReference type="PANTHER" id="PTHR43037:SF1">
    <property type="entry name" value="BLL1128 PROTEIN"/>
    <property type="match status" value="1"/>
</dbReference>
<accession>A0A521BV20</accession>
<keyword evidence="1 2" id="KW-0732">Signal</keyword>
<evidence type="ECO:0000313" key="5">
    <source>
        <dbReference type="Proteomes" id="UP000320300"/>
    </source>
</evidence>